<feature type="chain" id="PRO_5003121345" evidence="1">
    <location>
        <begin position="18"/>
        <end position="200"/>
    </location>
</feature>
<name>D8QYJ5_SELML</name>
<gene>
    <name evidence="2" type="ORF">SELMODRAFT_405427</name>
</gene>
<evidence type="ECO:0000313" key="3">
    <source>
        <dbReference type="Proteomes" id="UP000001514"/>
    </source>
</evidence>
<keyword evidence="3" id="KW-1185">Reference proteome</keyword>
<feature type="signal peptide" evidence="1">
    <location>
        <begin position="1"/>
        <end position="17"/>
    </location>
</feature>
<protein>
    <submittedName>
        <fullName evidence="2">Uncharacterized protein</fullName>
    </submittedName>
</protein>
<evidence type="ECO:0000313" key="2">
    <source>
        <dbReference type="EMBL" id="EFJ34247.1"/>
    </source>
</evidence>
<dbReference type="EMBL" id="GL377569">
    <property type="protein sequence ID" value="EFJ34247.1"/>
    <property type="molecule type" value="Genomic_DNA"/>
</dbReference>
<keyword evidence="1" id="KW-0732">Signal</keyword>
<reference evidence="2 3" key="1">
    <citation type="journal article" date="2011" name="Science">
        <title>The Selaginella genome identifies genetic changes associated with the evolution of vascular plants.</title>
        <authorList>
            <person name="Banks J.A."/>
            <person name="Nishiyama T."/>
            <person name="Hasebe M."/>
            <person name="Bowman J.L."/>
            <person name="Gribskov M."/>
            <person name="dePamphilis C."/>
            <person name="Albert V.A."/>
            <person name="Aono N."/>
            <person name="Aoyama T."/>
            <person name="Ambrose B.A."/>
            <person name="Ashton N.W."/>
            <person name="Axtell M.J."/>
            <person name="Barker E."/>
            <person name="Barker M.S."/>
            <person name="Bennetzen J.L."/>
            <person name="Bonawitz N.D."/>
            <person name="Chapple C."/>
            <person name="Cheng C."/>
            <person name="Correa L.G."/>
            <person name="Dacre M."/>
            <person name="DeBarry J."/>
            <person name="Dreyer I."/>
            <person name="Elias M."/>
            <person name="Engstrom E.M."/>
            <person name="Estelle M."/>
            <person name="Feng L."/>
            <person name="Finet C."/>
            <person name="Floyd S.K."/>
            <person name="Frommer W.B."/>
            <person name="Fujita T."/>
            <person name="Gramzow L."/>
            <person name="Gutensohn M."/>
            <person name="Harholt J."/>
            <person name="Hattori M."/>
            <person name="Heyl A."/>
            <person name="Hirai T."/>
            <person name="Hiwatashi Y."/>
            <person name="Ishikawa M."/>
            <person name="Iwata M."/>
            <person name="Karol K.G."/>
            <person name="Koehler B."/>
            <person name="Kolukisaoglu U."/>
            <person name="Kubo M."/>
            <person name="Kurata T."/>
            <person name="Lalonde S."/>
            <person name="Li K."/>
            <person name="Li Y."/>
            <person name="Litt A."/>
            <person name="Lyons E."/>
            <person name="Manning G."/>
            <person name="Maruyama T."/>
            <person name="Michael T.P."/>
            <person name="Mikami K."/>
            <person name="Miyazaki S."/>
            <person name="Morinaga S."/>
            <person name="Murata T."/>
            <person name="Mueller-Roeber B."/>
            <person name="Nelson D.R."/>
            <person name="Obara M."/>
            <person name="Oguri Y."/>
            <person name="Olmstead R.G."/>
            <person name="Onodera N."/>
            <person name="Petersen B.L."/>
            <person name="Pils B."/>
            <person name="Prigge M."/>
            <person name="Rensing S.A."/>
            <person name="Riano-Pachon D.M."/>
            <person name="Roberts A.W."/>
            <person name="Sato Y."/>
            <person name="Scheller H.V."/>
            <person name="Schulz B."/>
            <person name="Schulz C."/>
            <person name="Shakirov E.V."/>
            <person name="Shibagaki N."/>
            <person name="Shinohara N."/>
            <person name="Shippen D.E."/>
            <person name="Soerensen I."/>
            <person name="Sotooka R."/>
            <person name="Sugimoto N."/>
            <person name="Sugita M."/>
            <person name="Sumikawa N."/>
            <person name="Tanurdzic M."/>
            <person name="Theissen G."/>
            <person name="Ulvskov P."/>
            <person name="Wakazuki S."/>
            <person name="Weng J.K."/>
            <person name="Willats W.W."/>
            <person name="Wipf D."/>
            <person name="Wolf P.G."/>
            <person name="Yang L."/>
            <person name="Zimmer A.D."/>
            <person name="Zhu Q."/>
            <person name="Mitros T."/>
            <person name="Hellsten U."/>
            <person name="Loque D."/>
            <person name="Otillar R."/>
            <person name="Salamov A."/>
            <person name="Schmutz J."/>
            <person name="Shapiro H."/>
            <person name="Lindquist E."/>
            <person name="Lucas S."/>
            <person name="Rokhsar D."/>
            <person name="Grigoriev I.V."/>
        </authorList>
    </citation>
    <scope>NUCLEOTIDE SEQUENCE [LARGE SCALE GENOMIC DNA]</scope>
</reference>
<evidence type="ECO:0000256" key="1">
    <source>
        <dbReference type="SAM" id="SignalP"/>
    </source>
</evidence>
<sequence length="200" mass="23605">MTLWLGCLRTFQLGVCGVHPRRDEMYWRRACSRLFFHTDLRGHALGYRQDCVELFHQLKDELHELREQEEGREQMVLHTVKGHEEWEEEDLEAEEVCEPGAPVLFWTLFLGQPGTGKTVINLQLLFTFMKKGYIVVYHERKMGTGYAVFKKKKFDSMGDRAEVEGYLRDQWMIFINDSEPIRMLGLMDVNMLIEPGYDCF</sequence>
<dbReference type="HOGENOM" id="CLU_1368242_0_0_1"/>
<organism evidence="3">
    <name type="scientific">Selaginella moellendorffii</name>
    <name type="common">Spikemoss</name>
    <dbReference type="NCBI Taxonomy" id="88036"/>
    <lineage>
        <taxon>Eukaryota</taxon>
        <taxon>Viridiplantae</taxon>
        <taxon>Streptophyta</taxon>
        <taxon>Embryophyta</taxon>
        <taxon>Tracheophyta</taxon>
        <taxon>Lycopodiopsida</taxon>
        <taxon>Selaginellales</taxon>
        <taxon>Selaginellaceae</taxon>
        <taxon>Selaginella</taxon>
    </lineage>
</organism>
<dbReference type="Proteomes" id="UP000001514">
    <property type="component" value="Unassembled WGS sequence"/>
</dbReference>
<proteinExistence type="predicted"/>
<dbReference type="KEGG" id="smo:SELMODRAFT_405427"/>
<dbReference type="Gramene" id="EFJ34247">
    <property type="protein sequence ID" value="EFJ34247"/>
    <property type="gene ID" value="SELMODRAFT_405427"/>
</dbReference>
<dbReference type="InParanoid" id="D8QYJ5"/>
<dbReference type="AlphaFoldDB" id="D8QYJ5"/>
<accession>D8QYJ5</accession>